<dbReference type="GO" id="GO:0001227">
    <property type="term" value="F:DNA-binding transcription repressor activity, RNA polymerase II-specific"/>
    <property type="evidence" value="ECO:0007669"/>
    <property type="project" value="TreeGrafter"/>
</dbReference>
<dbReference type="EMBL" id="CAJQZP010001547">
    <property type="protein sequence ID" value="CAG5053531.1"/>
    <property type="molecule type" value="Genomic_DNA"/>
</dbReference>
<feature type="domain" description="C2H2-type" evidence="14">
    <location>
        <begin position="386"/>
        <end position="413"/>
    </location>
</feature>
<dbReference type="FunFam" id="3.30.160.60:FF:001480">
    <property type="entry name" value="Si:cabz01071911.3"/>
    <property type="match status" value="1"/>
</dbReference>
<dbReference type="GO" id="GO:0008270">
    <property type="term" value="F:zinc ion binding"/>
    <property type="evidence" value="ECO:0007669"/>
    <property type="project" value="UniProtKB-UniRule"/>
</dbReference>
<evidence type="ECO:0000313" key="17">
    <source>
        <dbReference type="Proteomes" id="UP000691718"/>
    </source>
</evidence>
<dbReference type="Pfam" id="PF07776">
    <property type="entry name" value="zf-AD"/>
    <property type="match status" value="1"/>
</dbReference>
<feature type="binding site" evidence="12">
    <location>
        <position position="57"/>
    </location>
    <ligand>
        <name>Zn(2+)</name>
        <dbReference type="ChEBI" id="CHEBI:29105"/>
    </ligand>
</feature>
<evidence type="ECO:0000313" key="16">
    <source>
        <dbReference type="EMBL" id="CAG5053531.1"/>
    </source>
</evidence>
<feature type="region of interest" description="Disordered" evidence="13">
    <location>
        <begin position="184"/>
        <end position="210"/>
    </location>
</feature>
<feature type="binding site" evidence="12">
    <location>
        <position position="10"/>
    </location>
    <ligand>
        <name>Zn(2+)</name>
        <dbReference type="ChEBI" id="CHEBI:29105"/>
    </ligand>
</feature>
<dbReference type="Proteomes" id="UP000691718">
    <property type="component" value="Unassembled WGS sequence"/>
</dbReference>
<keyword evidence="3 12" id="KW-0479">Metal-binding</keyword>
<feature type="domain" description="C2H2-type" evidence="14">
    <location>
        <begin position="358"/>
        <end position="385"/>
    </location>
</feature>
<evidence type="ECO:0000256" key="3">
    <source>
        <dbReference type="ARBA" id="ARBA00022723"/>
    </source>
</evidence>
<organism evidence="16 17">
    <name type="scientific">Parnassius apollo</name>
    <name type="common">Apollo butterfly</name>
    <name type="synonym">Papilio apollo</name>
    <dbReference type="NCBI Taxonomy" id="110799"/>
    <lineage>
        <taxon>Eukaryota</taxon>
        <taxon>Metazoa</taxon>
        <taxon>Ecdysozoa</taxon>
        <taxon>Arthropoda</taxon>
        <taxon>Hexapoda</taxon>
        <taxon>Insecta</taxon>
        <taxon>Pterygota</taxon>
        <taxon>Neoptera</taxon>
        <taxon>Endopterygota</taxon>
        <taxon>Lepidoptera</taxon>
        <taxon>Glossata</taxon>
        <taxon>Ditrysia</taxon>
        <taxon>Papilionoidea</taxon>
        <taxon>Papilionidae</taxon>
        <taxon>Parnassiinae</taxon>
        <taxon>Parnassini</taxon>
        <taxon>Parnassius</taxon>
        <taxon>Parnassius</taxon>
    </lineage>
</organism>
<dbReference type="Pfam" id="PF00096">
    <property type="entry name" value="zf-C2H2"/>
    <property type="match status" value="7"/>
</dbReference>
<dbReference type="FunFam" id="3.30.160.60:FF:000624">
    <property type="entry name" value="zinc finger protein 697"/>
    <property type="match status" value="1"/>
</dbReference>
<feature type="binding site" evidence="12">
    <location>
        <position position="60"/>
    </location>
    <ligand>
        <name>Zn(2+)</name>
        <dbReference type="ChEBI" id="CHEBI:29105"/>
    </ligand>
</feature>
<feature type="compositionally biased region" description="Basic and acidic residues" evidence="13">
    <location>
        <begin position="199"/>
        <end position="210"/>
    </location>
</feature>
<comment type="caution">
    <text evidence="16">The sequence shown here is derived from an EMBL/GenBank/DDBJ whole genome shotgun (WGS) entry which is preliminary data.</text>
</comment>
<keyword evidence="9" id="KW-0804">Transcription</keyword>
<evidence type="ECO:0000256" key="6">
    <source>
        <dbReference type="ARBA" id="ARBA00022833"/>
    </source>
</evidence>
<evidence type="ECO:0000256" key="10">
    <source>
        <dbReference type="ARBA" id="ARBA00023242"/>
    </source>
</evidence>
<protein>
    <submittedName>
        <fullName evidence="16">(apollo) hypothetical protein</fullName>
    </submittedName>
</protein>
<feature type="domain" description="C2H2-type" evidence="14">
    <location>
        <begin position="246"/>
        <end position="273"/>
    </location>
</feature>
<comment type="similarity">
    <text evidence="2">Belongs to the krueppel C2H2-type zinc-finger protein family.</text>
</comment>
<evidence type="ECO:0000256" key="2">
    <source>
        <dbReference type="ARBA" id="ARBA00006991"/>
    </source>
</evidence>
<comment type="subcellular location">
    <subcellularLocation>
        <location evidence="1">Nucleus</location>
    </subcellularLocation>
</comment>
<dbReference type="PROSITE" id="PS50157">
    <property type="entry name" value="ZINC_FINGER_C2H2_2"/>
    <property type="match status" value="9"/>
</dbReference>
<dbReference type="FunFam" id="3.30.160.60:FF:000065">
    <property type="entry name" value="B-cell CLL/lymphoma 6, member B"/>
    <property type="match status" value="1"/>
</dbReference>
<keyword evidence="7" id="KW-0805">Transcription regulation</keyword>
<gene>
    <name evidence="16" type="ORF">PAPOLLO_LOCUS25674</name>
</gene>
<evidence type="ECO:0000256" key="11">
    <source>
        <dbReference type="PROSITE-ProRule" id="PRU00042"/>
    </source>
</evidence>
<feature type="domain" description="ZAD" evidence="15">
    <location>
        <begin position="5"/>
        <end position="84"/>
    </location>
</feature>
<dbReference type="PANTHER" id="PTHR24399">
    <property type="entry name" value="ZINC FINGER AND BTB DOMAIN-CONTAINING"/>
    <property type="match status" value="1"/>
</dbReference>
<feature type="binding site" evidence="12">
    <location>
        <position position="7"/>
    </location>
    <ligand>
        <name>Zn(2+)</name>
        <dbReference type="ChEBI" id="CHEBI:29105"/>
    </ligand>
</feature>
<dbReference type="PANTHER" id="PTHR24399:SF23">
    <property type="entry name" value="C2H2-TYPE DOMAIN-CONTAINING PROTEIN"/>
    <property type="match status" value="1"/>
</dbReference>
<dbReference type="PROSITE" id="PS00028">
    <property type="entry name" value="ZINC_FINGER_C2H2_1"/>
    <property type="match status" value="8"/>
</dbReference>
<feature type="domain" description="C2H2-type" evidence="14">
    <location>
        <begin position="274"/>
        <end position="301"/>
    </location>
</feature>
<name>A0A8S3Y4W2_PARAO</name>
<dbReference type="OrthoDB" id="3437960at2759"/>
<evidence type="ECO:0000256" key="9">
    <source>
        <dbReference type="ARBA" id="ARBA00023163"/>
    </source>
</evidence>
<dbReference type="AlphaFoldDB" id="A0A8S3Y4W2"/>
<dbReference type="InterPro" id="IPR013087">
    <property type="entry name" value="Znf_C2H2_type"/>
</dbReference>
<dbReference type="PROSITE" id="PS51915">
    <property type="entry name" value="ZAD"/>
    <property type="match status" value="1"/>
</dbReference>
<keyword evidence="8" id="KW-0238">DNA-binding</keyword>
<dbReference type="SMART" id="SM00868">
    <property type="entry name" value="zf-AD"/>
    <property type="match status" value="1"/>
</dbReference>
<evidence type="ECO:0000256" key="4">
    <source>
        <dbReference type="ARBA" id="ARBA00022737"/>
    </source>
</evidence>
<feature type="domain" description="C2H2-type" evidence="14">
    <location>
        <begin position="302"/>
        <end position="329"/>
    </location>
</feature>
<dbReference type="GO" id="GO:0005654">
    <property type="term" value="C:nucleoplasm"/>
    <property type="evidence" value="ECO:0007669"/>
    <property type="project" value="TreeGrafter"/>
</dbReference>
<sequence>MDFQRICRICLESSSSKETYDIYTSYSVKRNTLYAEMLSNCTKLKPYKDDGLPRLICKECSRQLKRVYSFNILCEESDKKLRSHLDYKPILEDCNGDYVESEIKEGDLNSAMHQNVHVDVKKESQITHIPEDDVIYSDLRKLDDEIKLEPVCKDEDAEDSCWDGEDDNMFLGEIKSKKLLKEVLHNENRPEKKKRRKRKSDENILDGEKQVPESKLPHQCEVCGKFLSTKSNLKAHKLCHSDMRPFKCDKCPSSFRGHSTLNQHKKLHTGETPYHCEYCPKQFRRRTGLINHIRMHTGEKLFSCDICFKSFVQSAQLSIHMKRHKGEKPFLCQDCGKGFPIKADLKVHQRIHNGEKPYSCHLCNKTFATSGNLSIHVRIHNKEVRYKCKECQRGFVTCSAYNVHLKRHKGQRDYHCECGKTFYTSSALKQHKVVHTGEKKYTCKICERKFSQSSHLGRHFKRDHAKPNLPVPSSDYYKLIVGTEKKPAFDTFDVQKISRNETVKCEGS</sequence>
<accession>A0A8S3Y4W2</accession>
<evidence type="ECO:0000256" key="12">
    <source>
        <dbReference type="PROSITE-ProRule" id="PRU01263"/>
    </source>
</evidence>
<evidence type="ECO:0000259" key="14">
    <source>
        <dbReference type="PROSITE" id="PS50157"/>
    </source>
</evidence>
<evidence type="ECO:0000259" key="15">
    <source>
        <dbReference type="PROSITE" id="PS51915"/>
    </source>
</evidence>
<keyword evidence="5 11" id="KW-0863">Zinc-finger</keyword>
<dbReference type="FunFam" id="3.30.160.60:FF:000189">
    <property type="entry name" value="zinc finger protein 133 isoform X1"/>
    <property type="match status" value="1"/>
</dbReference>
<dbReference type="SMART" id="SM00355">
    <property type="entry name" value="ZnF_C2H2"/>
    <property type="match status" value="9"/>
</dbReference>
<keyword evidence="6 12" id="KW-0862">Zinc</keyword>
<evidence type="ECO:0000256" key="8">
    <source>
        <dbReference type="ARBA" id="ARBA00023125"/>
    </source>
</evidence>
<feature type="domain" description="C2H2-type" evidence="14">
    <location>
        <begin position="441"/>
        <end position="469"/>
    </location>
</feature>
<dbReference type="GO" id="GO:0000978">
    <property type="term" value="F:RNA polymerase II cis-regulatory region sequence-specific DNA binding"/>
    <property type="evidence" value="ECO:0007669"/>
    <property type="project" value="TreeGrafter"/>
</dbReference>
<evidence type="ECO:0000256" key="5">
    <source>
        <dbReference type="ARBA" id="ARBA00022771"/>
    </source>
</evidence>
<reference evidence="16" key="1">
    <citation type="submission" date="2021-04" db="EMBL/GenBank/DDBJ databases">
        <authorList>
            <person name="Tunstrom K."/>
        </authorList>
    </citation>
    <scope>NUCLEOTIDE SEQUENCE</scope>
</reference>
<keyword evidence="17" id="KW-1185">Reference proteome</keyword>
<proteinExistence type="inferred from homology"/>
<keyword evidence="4" id="KW-0677">Repeat</keyword>
<feature type="domain" description="C2H2-type" evidence="14">
    <location>
        <begin position="218"/>
        <end position="245"/>
    </location>
</feature>
<dbReference type="FunFam" id="3.30.160.60:FF:000100">
    <property type="entry name" value="Zinc finger 45-like"/>
    <property type="match status" value="1"/>
</dbReference>
<evidence type="ECO:0000256" key="13">
    <source>
        <dbReference type="SAM" id="MobiDB-lite"/>
    </source>
</evidence>
<evidence type="ECO:0000256" key="1">
    <source>
        <dbReference type="ARBA" id="ARBA00004123"/>
    </source>
</evidence>
<dbReference type="GO" id="GO:0048598">
    <property type="term" value="P:embryonic morphogenesis"/>
    <property type="evidence" value="ECO:0007669"/>
    <property type="project" value="UniProtKB-ARBA"/>
</dbReference>
<feature type="domain" description="C2H2-type" evidence="14">
    <location>
        <begin position="414"/>
        <end position="440"/>
    </location>
</feature>
<dbReference type="InterPro" id="IPR012934">
    <property type="entry name" value="Znf_AD"/>
</dbReference>
<keyword evidence="10" id="KW-0539">Nucleus</keyword>
<evidence type="ECO:0000256" key="7">
    <source>
        <dbReference type="ARBA" id="ARBA00023015"/>
    </source>
</evidence>
<feature type="domain" description="C2H2-type" evidence="14">
    <location>
        <begin position="330"/>
        <end position="357"/>
    </location>
</feature>